<dbReference type="PANTHER" id="PTHR38474:SF2">
    <property type="entry name" value="CHLORAMPHENICOL ACETYLTRANSFERASE"/>
    <property type="match status" value="1"/>
</dbReference>
<dbReference type="Pfam" id="PF00302">
    <property type="entry name" value="CAT"/>
    <property type="match status" value="1"/>
</dbReference>
<dbReference type="EC" id="2.3.1.28" evidence="4 10"/>
<evidence type="ECO:0000256" key="3">
    <source>
        <dbReference type="ARBA" id="ARBA00011233"/>
    </source>
</evidence>
<protein>
    <recommendedName>
        <fullName evidence="5 10">Chloramphenicol acetyltransferase</fullName>
        <ecNumber evidence="4 10">2.3.1.28</ecNumber>
    </recommendedName>
</protein>
<dbReference type="InterPro" id="IPR023213">
    <property type="entry name" value="CAT-like_dom_sf"/>
</dbReference>
<evidence type="ECO:0000256" key="9">
    <source>
        <dbReference type="PIRSR" id="PIRSR000440-1"/>
    </source>
</evidence>
<evidence type="ECO:0000313" key="13">
    <source>
        <dbReference type="Proteomes" id="UP000003900"/>
    </source>
</evidence>
<dbReference type="AlphaFoldDB" id="H3SCS0"/>
<dbReference type="STRING" id="1131935.PDENDC454_06565"/>
<dbReference type="NCBIfam" id="NF000491">
    <property type="entry name" value="chloram_CatA"/>
    <property type="match status" value="1"/>
</dbReference>
<dbReference type="PROSITE" id="PS00100">
    <property type="entry name" value="CAT"/>
    <property type="match status" value="1"/>
</dbReference>
<evidence type="ECO:0000256" key="7">
    <source>
        <dbReference type="ARBA" id="ARBA00023251"/>
    </source>
</evidence>
<comment type="subunit">
    <text evidence="3">Homotrimer.</text>
</comment>
<evidence type="ECO:0000256" key="2">
    <source>
        <dbReference type="ARBA" id="ARBA00010571"/>
    </source>
</evidence>
<feature type="active site" description="Proton acceptor" evidence="9">
    <location>
        <position position="190"/>
    </location>
</feature>
<keyword evidence="6 10" id="KW-0808">Transferase</keyword>
<proteinExistence type="inferred from homology"/>
<name>H3SCS0_9BACL</name>
<evidence type="ECO:0000256" key="5">
    <source>
        <dbReference type="ARBA" id="ARBA00020291"/>
    </source>
</evidence>
<keyword evidence="8 10" id="KW-0012">Acyltransferase</keyword>
<reference evidence="12 13" key="1">
    <citation type="journal article" date="2012" name="J. Bacteriol.">
        <title>Genome Sequence of the Pattern-Forming Social Bacterium Paenibacillus dendritiformis C454 Chiral Morphotype.</title>
        <authorList>
            <person name="Sirota-Madi A."/>
            <person name="Olender T."/>
            <person name="Helman Y."/>
            <person name="Brainis I."/>
            <person name="Finkelshtein A."/>
            <person name="Roth D."/>
            <person name="Hagai E."/>
            <person name="Leshkowitz D."/>
            <person name="Brodsky L."/>
            <person name="Galatenko V."/>
            <person name="Nikolaev V."/>
            <person name="Gutnick D.L."/>
            <person name="Lancet D."/>
            <person name="Ben-Jacob E."/>
        </authorList>
    </citation>
    <scope>NUCLEOTIDE SEQUENCE [LARGE SCALE GENOMIC DNA]</scope>
    <source>
        <strain evidence="12 13">C454</strain>
    </source>
</reference>
<comment type="catalytic activity">
    <reaction evidence="10">
        <text>chloramphenicol + acetyl-CoA = chloramphenicol 3-acetate + CoA</text>
        <dbReference type="Rhea" id="RHEA:18421"/>
        <dbReference type="ChEBI" id="CHEBI:16730"/>
        <dbReference type="ChEBI" id="CHEBI:17698"/>
        <dbReference type="ChEBI" id="CHEBI:57287"/>
        <dbReference type="ChEBI" id="CHEBI:57288"/>
        <dbReference type="EC" id="2.3.1.28"/>
    </reaction>
</comment>
<dbReference type="GO" id="GO:0008811">
    <property type="term" value="F:chloramphenicol O-acetyltransferase activity"/>
    <property type="evidence" value="ECO:0007669"/>
    <property type="project" value="UniProtKB-EC"/>
</dbReference>
<dbReference type="InterPro" id="IPR001707">
    <property type="entry name" value="Cmp_AcTrfase"/>
</dbReference>
<dbReference type="SMART" id="SM01059">
    <property type="entry name" value="CAT"/>
    <property type="match status" value="1"/>
</dbReference>
<comment type="similarity">
    <text evidence="2 11">Belongs to the chloramphenicol acetyltransferase family.</text>
</comment>
<dbReference type="Proteomes" id="UP000003900">
    <property type="component" value="Unassembled WGS sequence"/>
</dbReference>
<dbReference type="SUPFAM" id="SSF52777">
    <property type="entry name" value="CoA-dependent acyltransferases"/>
    <property type="match status" value="1"/>
</dbReference>
<dbReference type="PIRSF" id="PIRSF000440">
    <property type="entry name" value="CAT"/>
    <property type="match status" value="1"/>
</dbReference>
<keyword evidence="13" id="KW-1185">Reference proteome</keyword>
<evidence type="ECO:0000256" key="6">
    <source>
        <dbReference type="ARBA" id="ARBA00022679"/>
    </source>
</evidence>
<dbReference type="InterPro" id="IPR018372">
    <property type="entry name" value="Chloramphenicol_AcTrfase_AS"/>
</dbReference>
<dbReference type="Gene3D" id="3.30.559.10">
    <property type="entry name" value="Chloramphenicol acetyltransferase-like domain"/>
    <property type="match status" value="1"/>
</dbReference>
<evidence type="ECO:0000313" key="12">
    <source>
        <dbReference type="EMBL" id="EHQ63173.1"/>
    </source>
</evidence>
<sequence length="219" mass="25638">MKFHPIDMENWGRKPYFEHYLHAARCTFSMSANINITSLLPVLRAQGVKLYPAFLYMVTKTVNAHREFRTCYDPKGRLGYWESMVPLFTFFHKDDCTFSAMWTDYSDDFNRFYQNYLEDMRRYGEVKGIRVKENEPLNTFSVSCIPWISFTGFNLNIFGDGRYLLPIVTSGKYFEQNGQTLLPVSLQVHHAVCDGYHASVFINELEGLAQHYGDWLNVE</sequence>
<dbReference type="GO" id="GO:0046677">
    <property type="term" value="P:response to antibiotic"/>
    <property type="evidence" value="ECO:0007669"/>
    <property type="project" value="UniProtKB-KW"/>
</dbReference>
<evidence type="ECO:0000256" key="10">
    <source>
        <dbReference type="RuleBase" id="RU000503"/>
    </source>
</evidence>
<dbReference type="RefSeq" id="WP_006675823.1">
    <property type="nucleotide sequence ID" value="NZ_AHKH01000011.1"/>
</dbReference>
<comment type="function">
    <text evidence="1 10">This enzyme is an effector of chloramphenicol resistance in bacteria.</text>
</comment>
<dbReference type="PANTHER" id="PTHR38474">
    <property type="entry name" value="SLR0299 PROTEIN"/>
    <property type="match status" value="1"/>
</dbReference>
<comment type="caution">
    <text evidence="12">The sequence shown here is derived from an EMBL/GenBank/DDBJ whole genome shotgun (WGS) entry which is preliminary data.</text>
</comment>
<dbReference type="OrthoDB" id="9801766at2"/>
<organism evidence="12 13">
    <name type="scientific">Paenibacillus dendritiformis C454</name>
    <dbReference type="NCBI Taxonomy" id="1131935"/>
    <lineage>
        <taxon>Bacteria</taxon>
        <taxon>Bacillati</taxon>
        <taxon>Bacillota</taxon>
        <taxon>Bacilli</taxon>
        <taxon>Bacillales</taxon>
        <taxon>Paenibacillaceae</taxon>
        <taxon>Paenibacillus</taxon>
    </lineage>
</organism>
<dbReference type="EMBL" id="AHKH01000011">
    <property type="protein sequence ID" value="EHQ63173.1"/>
    <property type="molecule type" value="Genomic_DNA"/>
</dbReference>
<evidence type="ECO:0000256" key="11">
    <source>
        <dbReference type="RuleBase" id="RU004156"/>
    </source>
</evidence>
<evidence type="ECO:0000256" key="8">
    <source>
        <dbReference type="ARBA" id="ARBA00023315"/>
    </source>
</evidence>
<gene>
    <name evidence="12" type="ORF">PDENDC454_06565</name>
</gene>
<keyword evidence="7 10" id="KW-0046">Antibiotic resistance</keyword>
<evidence type="ECO:0000256" key="1">
    <source>
        <dbReference type="ARBA" id="ARBA00002150"/>
    </source>
</evidence>
<dbReference type="PATRIC" id="fig|1131935.3.peg.1327"/>
<evidence type="ECO:0000256" key="4">
    <source>
        <dbReference type="ARBA" id="ARBA00013235"/>
    </source>
</evidence>
<accession>H3SCS0</accession>